<sequence>MGKIRHIVFFTHFVPPLALPAGVESPLCITSSVCIPHSIVVLAAMLTAPPIPPDNLTMRSLTTSFLASLLSPSSPSPLRLYINLARVGLHDRPPSTSIPSQGWDNRAFFYDAINDLFLFLVHNERFRLTCLLISCLLSSSLHCPRCNNIVS</sequence>
<feature type="signal peptide" evidence="1">
    <location>
        <begin position="1"/>
        <end position="20"/>
    </location>
</feature>
<dbReference type="HOGENOM" id="CLU_1731730_0_0_1"/>
<gene>
    <name evidence="2" type="ORF">JAAARDRAFT_533750</name>
</gene>
<keyword evidence="1" id="KW-0732">Signal</keyword>
<organism evidence="2 3">
    <name type="scientific">Jaapia argillacea MUCL 33604</name>
    <dbReference type="NCBI Taxonomy" id="933084"/>
    <lineage>
        <taxon>Eukaryota</taxon>
        <taxon>Fungi</taxon>
        <taxon>Dikarya</taxon>
        <taxon>Basidiomycota</taxon>
        <taxon>Agaricomycotina</taxon>
        <taxon>Agaricomycetes</taxon>
        <taxon>Agaricomycetidae</taxon>
        <taxon>Jaapiales</taxon>
        <taxon>Jaapiaceae</taxon>
        <taxon>Jaapia</taxon>
    </lineage>
</organism>
<dbReference type="EMBL" id="KL197749">
    <property type="protein sequence ID" value="KDQ51381.1"/>
    <property type="molecule type" value="Genomic_DNA"/>
</dbReference>
<dbReference type="AlphaFoldDB" id="A0A067PLP4"/>
<evidence type="ECO:0000256" key="1">
    <source>
        <dbReference type="SAM" id="SignalP"/>
    </source>
</evidence>
<keyword evidence="3" id="KW-1185">Reference proteome</keyword>
<reference evidence="3" key="1">
    <citation type="journal article" date="2014" name="Proc. Natl. Acad. Sci. U.S.A.">
        <title>Extensive sampling of basidiomycete genomes demonstrates inadequacy of the white-rot/brown-rot paradigm for wood decay fungi.</title>
        <authorList>
            <person name="Riley R."/>
            <person name="Salamov A.A."/>
            <person name="Brown D.W."/>
            <person name="Nagy L.G."/>
            <person name="Floudas D."/>
            <person name="Held B.W."/>
            <person name="Levasseur A."/>
            <person name="Lombard V."/>
            <person name="Morin E."/>
            <person name="Otillar R."/>
            <person name="Lindquist E.A."/>
            <person name="Sun H."/>
            <person name="LaButti K.M."/>
            <person name="Schmutz J."/>
            <person name="Jabbour D."/>
            <person name="Luo H."/>
            <person name="Baker S.E."/>
            <person name="Pisabarro A.G."/>
            <person name="Walton J.D."/>
            <person name="Blanchette R.A."/>
            <person name="Henrissat B."/>
            <person name="Martin F."/>
            <person name="Cullen D."/>
            <person name="Hibbett D.S."/>
            <person name="Grigoriev I.V."/>
        </authorList>
    </citation>
    <scope>NUCLEOTIDE SEQUENCE [LARGE SCALE GENOMIC DNA]</scope>
    <source>
        <strain evidence="3">MUCL 33604</strain>
    </source>
</reference>
<protein>
    <submittedName>
        <fullName evidence="2">Uncharacterized protein</fullName>
    </submittedName>
</protein>
<name>A0A067PLP4_9AGAM</name>
<dbReference type="Proteomes" id="UP000027265">
    <property type="component" value="Unassembled WGS sequence"/>
</dbReference>
<proteinExistence type="predicted"/>
<evidence type="ECO:0000313" key="3">
    <source>
        <dbReference type="Proteomes" id="UP000027265"/>
    </source>
</evidence>
<feature type="chain" id="PRO_5001643267" evidence="1">
    <location>
        <begin position="21"/>
        <end position="151"/>
    </location>
</feature>
<accession>A0A067PLP4</accession>
<evidence type="ECO:0000313" key="2">
    <source>
        <dbReference type="EMBL" id="KDQ51381.1"/>
    </source>
</evidence>
<dbReference type="InParanoid" id="A0A067PLP4"/>